<evidence type="ECO:0000256" key="2">
    <source>
        <dbReference type="ARBA" id="ARBA00022692"/>
    </source>
</evidence>
<sequence length="97" mass="11018">MRGLLTILLMIVVCAVSLLFFAQNNQDVVLSYFIGESNIPLSFIILASLIIGIAIGLLVLSSSLVKHKFRARQFEKRLEQKKQELENLRALPLRDDY</sequence>
<dbReference type="AlphaFoldDB" id="A0AA51RT86"/>
<evidence type="ECO:0000313" key="9">
    <source>
        <dbReference type="Proteomes" id="UP001239782"/>
    </source>
</evidence>
<dbReference type="InterPro" id="IPR010445">
    <property type="entry name" value="LapA_dom"/>
</dbReference>
<dbReference type="Pfam" id="PF06305">
    <property type="entry name" value="LapA_dom"/>
    <property type="match status" value="1"/>
</dbReference>
<evidence type="ECO:0000256" key="6">
    <source>
        <dbReference type="SAM" id="Phobius"/>
    </source>
</evidence>
<keyword evidence="3 6" id="KW-1133">Transmembrane helix</keyword>
<reference evidence="8 9" key="1">
    <citation type="submission" date="2023-08" db="EMBL/GenBank/DDBJ databases">
        <title>Pleionea litopenaei sp. nov., isolated from stomach of juvenile Litopenaeus vannamei.</title>
        <authorList>
            <person name="Rho A.M."/>
            <person name="Hwang C.Y."/>
        </authorList>
    </citation>
    <scope>NUCLEOTIDE SEQUENCE [LARGE SCALE GENOMIC DNA]</scope>
    <source>
        <strain evidence="8 9">HL-JVS1</strain>
    </source>
</reference>
<feature type="domain" description="Lipopolysaccharide assembly protein A" evidence="7">
    <location>
        <begin position="23"/>
        <end position="86"/>
    </location>
</feature>
<organism evidence="8 9">
    <name type="scientific">Pleionea litopenaei</name>
    <dbReference type="NCBI Taxonomy" id="3070815"/>
    <lineage>
        <taxon>Bacteria</taxon>
        <taxon>Pseudomonadati</taxon>
        <taxon>Pseudomonadota</taxon>
        <taxon>Gammaproteobacteria</taxon>
        <taxon>Oceanospirillales</taxon>
        <taxon>Pleioneaceae</taxon>
        <taxon>Pleionea</taxon>
    </lineage>
</organism>
<dbReference type="GO" id="GO:0005886">
    <property type="term" value="C:plasma membrane"/>
    <property type="evidence" value="ECO:0007669"/>
    <property type="project" value="InterPro"/>
</dbReference>
<dbReference type="EMBL" id="CP133548">
    <property type="protein sequence ID" value="WMS87261.1"/>
    <property type="molecule type" value="Genomic_DNA"/>
</dbReference>
<evidence type="ECO:0000256" key="1">
    <source>
        <dbReference type="ARBA" id="ARBA00022475"/>
    </source>
</evidence>
<evidence type="ECO:0000256" key="4">
    <source>
        <dbReference type="ARBA" id="ARBA00023136"/>
    </source>
</evidence>
<dbReference type="Proteomes" id="UP001239782">
    <property type="component" value="Chromosome"/>
</dbReference>
<keyword evidence="9" id="KW-1185">Reference proteome</keyword>
<keyword evidence="4 6" id="KW-0472">Membrane</keyword>
<dbReference type="KEGG" id="plei:Q9312_18810"/>
<feature type="transmembrane region" description="Helical" evidence="6">
    <location>
        <begin position="38"/>
        <end position="60"/>
    </location>
</feature>
<dbReference type="RefSeq" id="WP_309202401.1">
    <property type="nucleotide sequence ID" value="NZ_CP133548.1"/>
</dbReference>
<accession>A0AA51RT86</accession>
<gene>
    <name evidence="8" type="ORF">Q9312_18810</name>
</gene>
<keyword evidence="2 6" id="KW-0812">Transmembrane</keyword>
<evidence type="ECO:0000256" key="5">
    <source>
        <dbReference type="SAM" id="Coils"/>
    </source>
</evidence>
<keyword evidence="1" id="KW-1003">Cell membrane</keyword>
<evidence type="ECO:0000313" key="8">
    <source>
        <dbReference type="EMBL" id="WMS87261.1"/>
    </source>
</evidence>
<feature type="coiled-coil region" evidence="5">
    <location>
        <begin position="64"/>
        <end position="91"/>
    </location>
</feature>
<protein>
    <submittedName>
        <fullName evidence="8">LapA family protein</fullName>
    </submittedName>
</protein>
<name>A0AA51RT86_9GAMM</name>
<evidence type="ECO:0000256" key="3">
    <source>
        <dbReference type="ARBA" id="ARBA00022989"/>
    </source>
</evidence>
<keyword evidence="5" id="KW-0175">Coiled coil</keyword>
<evidence type="ECO:0000259" key="7">
    <source>
        <dbReference type="Pfam" id="PF06305"/>
    </source>
</evidence>
<proteinExistence type="predicted"/>